<dbReference type="SUPFAM" id="SSF56801">
    <property type="entry name" value="Acetyl-CoA synthetase-like"/>
    <property type="match status" value="1"/>
</dbReference>
<feature type="domain" description="AMP-binding enzyme C-terminal" evidence="6">
    <location>
        <begin position="465"/>
        <end position="542"/>
    </location>
</feature>
<keyword evidence="4" id="KW-0067">ATP-binding</keyword>
<evidence type="ECO:0000259" key="6">
    <source>
        <dbReference type="Pfam" id="PF13193"/>
    </source>
</evidence>
<dbReference type="InterPro" id="IPR045851">
    <property type="entry name" value="AMP-bd_C_sf"/>
</dbReference>
<dbReference type="InterPro" id="IPR025110">
    <property type="entry name" value="AMP-bd_C"/>
</dbReference>
<protein>
    <submittedName>
        <fullName evidence="7">AMP-binding protein</fullName>
    </submittedName>
</protein>
<gene>
    <name evidence="7" type="ORF">ACFPEN_02680</name>
</gene>
<comment type="caution">
    <text evidence="7">The sequence shown here is derived from an EMBL/GenBank/DDBJ whole genome shotgun (WGS) entry which is preliminary data.</text>
</comment>
<dbReference type="PANTHER" id="PTHR43605:SF10">
    <property type="entry name" value="ACYL-COA SYNTHETASE MEDIUM CHAIN FAMILY MEMBER 3"/>
    <property type="match status" value="1"/>
</dbReference>
<dbReference type="RefSeq" id="WP_397612249.1">
    <property type="nucleotide sequence ID" value="NZ_JBHSFS010000001.1"/>
</dbReference>
<dbReference type="InterPro" id="IPR042099">
    <property type="entry name" value="ANL_N_sf"/>
</dbReference>
<feature type="domain" description="AMP-dependent synthetase/ligase" evidence="5">
    <location>
        <begin position="48"/>
        <end position="414"/>
    </location>
</feature>
<evidence type="ECO:0000256" key="3">
    <source>
        <dbReference type="ARBA" id="ARBA00022741"/>
    </source>
</evidence>
<evidence type="ECO:0000259" key="5">
    <source>
        <dbReference type="Pfam" id="PF00501"/>
    </source>
</evidence>
<reference evidence="8" key="1">
    <citation type="journal article" date="2019" name="Int. J. Syst. Evol. Microbiol.">
        <title>The Global Catalogue of Microorganisms (GCM) 10K type strain sequencing project: providing services to taxonomists for standard genome sequencing and annotation.</title>
        <authorList>
            <consortium name="The Broad Institute Genomics Platform"/>
            <consortium name="The Broad Institute Genome Sequencing Center for Infectious Disease"/>
            <person name="Wu L."/>
            <person name="Ma J."/>
        </authorList>
    </citation>
    <scope>NUCLEOTIDE SEQUENCE [LARGE SCALE GENOMIC DNA]</scope>
    <source>
        <strain evidence="8">CECT 8064</strain>
    </source>
</reference>
<evidence type="ECO:0000313" key="8">
    <source>
        <dbReference type="Proteomes" id="UP001595990"/>
    </source>
</evidence>
<evidence type="ECO:0000313" key="7">
    <source>
        <dbReference type="EMBL" id="MFC4511835.1"/>
    </source>
</evidence>
<dbReference type="Gene3D" id="3.40.50.12780">
    <property type="entry name" value="N-terminal domain of ligase-like"/>
    <property type="match status" value="1"/>
</dbReference>
<keyword evidence="8" id="KW-1185">Reference proteome</keyword>
<comment type="similarity">
    <text evidence="1">Belongs to the ATP-dependent AMP-binding enzyme family.</text>
</comment>
<sequence>MTAVGPADGFRAARDFLLAHREDYAAARDGFSWPRPTAFNWALDWFDTIARDNDRTALWIVEEDGREEKLSFDTMRRRSDRVANWLRARGVRAGDRIVVMLGNQRELWETALAAMKLRAVVIPATPLLGPADLADRIERGGARHVLVRDEDTGKFTDVPGDYTRIAVGGTPTEGWLAYEEAYEDADDDADHADEAFTPDGPTPADDTLLLYFTSGTTARPKLVEHTHISYPIGHLTTMYWIGLRPGDVHLNISSPGWAKHAWSNLFAPWNAEATVFVHNYTRFDAARLMAEMDRCGVTSFCAPPTVWRMLIQADLGALREPPREVVAAGEPLNPEVIEAVRRHWGRTIRDGFGQTETSVQIANPPGQPLKPGSMGRPSPGFTVVLLDPRTGEPADEGEIALDLSDRPVGLMTGYAGDPERTAEVMADGYYRTGDIGARDEDGYITYIGRADDVFKSSDYKISPFELESALLEHEAVAEAAVVPAPDPLRLAVPKAYVVLAVGWEPGPDTAKALFAHSRAVLAPYKRVRRLEFAELPKTVSGKIRRIELREHTAKGGGTEYREEDHR</sequence>
<keyword evidence="3" id="KW-0547">Nucleotide-binding</keyword>
<dbReference type="Proteomes" id="UP001595990">
    <property type="component" value="Unassembled WGS sequence"/>
</dbReference>
<organism evidence="7 8">
    <name type="scientific">Streptomyces ehimensis</name>
    <dbReference type="NCBI Taxonomy" id="68195"/>
    <lineage>
        <taxon>Bacteria</taxon>
        <taxon>Bacillati</taxon>
        <taxon>Actinomycetota</taxon>
        <taxon>Actinomycetes</taxon>
        <taxon>Kitasatosporales</taxon>
        <taxon>Streptomycetaceae</taxon>
        <taxon>Streptomyces</taxon>
    </lineage>
</organism>
<evidence type="ECO:0000256" key="4">
    <source>
        <dbReference type="ARBA" id="ARBA00022840"/>
    </source>
</evidence>
<evidence type="ECO:0000256" key="2">
    <source>
        <dbReference type="ARBA" id="ARBA00022598"/>
    </source>
</evidence>
<dbReference type="EMBL" id="JBHSFS010000001">
    <property type="protein sequence ID" value="MFC4511835.1"/>
    <property type="molecule type" value="Genomic_DNA"/>
</dbReference>
<accession>A0ABV9BE37</accession>
<dbReference type="Pfam" id="PF00501">
    <property type="entry name" value="AMP-binding"/>
    <property type="match status" value="1"/>
</dbReference>
<dbReference type="InterPro" id="IPR000873">
    <property type="entry name" value="AMP-dep_synth/lig_dom"/>
</dbReference>
<dbReference type="InterPro" id="IPR051087">
    <property type="entry name" value="Mitochondrial_ACSM"/>
</dbReference>
<dbReference type="PANTHER" id="PTHR43605">
    <property type="entry name" value="ACYL-COENZYME A SYNTHETASE"/>
    <property type="match status" value="1"/>
</dbReference>
<name>A0ABV9BE37_9ACTN</name>
<proteinExistence type="inferred from homology"/>
<keyword evidence="2" id="KW-0436">Ligase</keyword>
<dbReference type="Gene3D" id="3.30.300.30">
    <property type="match status" value="1"/>
</dbReference>
<evidence type="ECO:0000256" key="1">
    <source>
        <dbReference type="ARBA" id="ARBA00006432"/>
    </source>
</evidence>
<dbReference type="Pfam" id="PF13193">
    <property type="entry name" value="AMP-binding_C"/>
    <property type="match status" value="1"/>
</dbReference>